<gene>
    <name evidence="2" type="ORF">TNIN_427121</name>
</gene>
<feature type="region of interest" description="Disordered" evidence="1">
    <location>
        <begin position="88"/>
        <end position="174"/>
    </location>
</feature>
<reference evidence="2" key="1">
    <citation type="submission" date="2020-08" db="EMBL/GenBank/DDBJ databases">
        <title>Multicomponent nature underlies the extraordinary mechanical properties of spider dragline silk.</title>
        <authorList>
            <person name="Kono N."/>
            <person name="Nakamura H."/>
            <person name="Mori M."/>
            <person name="Yoshida Y."/>
            <person name="Ohtoshi R."/>
            <person name="Malay A.D."/>
            <person name="Moran D.A.P."/>
            <person name="Tomita M."/>
            <person name="Numata K."/>
            <person name="Arakawa K."/>
        </authorList>
    </citation>
    <scope>NUCLEOTIDE SEQUENCE</scope>
</reference>
<evidence type="ECO:0000256" key="1">
    <source>
        <dbReference type="SAM" id="MobiDB-lite"/>
    </source>
</evidence>
<evidence type="ECO:0000313" key="3">
    <source>
        <dbReference type="Proteomes" id="UP000886998"/>
    </source>
</evidence>
<feature type="compositionally biased region" description="Basic and acidic residues" evidence="1">
    <location>
        <begin position="91"/>
        <end position="100"/>
    </location>
</feature>
<dbReference type="EMBL" id="BMAV01018709">
    <property type="protein sequence ID" value="GFY71253.1"/>
    <property type="molecule type" value="Genomic_DNA"/>
</dbReference>
<proteinExistence type="predicted"/>
<organism evidence="2 3">
    <name type="scientific">Trichonephila inaurata madagascariensis</name>
    <dbReference type="NCBI Taxonomy" id="2747483"/>
    <lineage>
        <taxon>Eukaryota</taxon>
        <taxon>Metazoa</taxon>
        <taxon>Ecdysozoa</taxon>
        <taxon>Arthropoda</taxon>
        <taxon>Chelicerata</taxon>
        <taxon>Arachnida</taxon>
        <taxon>Araneae</taxon>
        <taxon>Araneomorphae</taxon>
        <taxon>Entelegynae</taxon>
        <taxon>Araneoidea</taxon>
        <taxon>Nephilidae</taxon>
        <taxon>Trichonephila</taxon>
        <taxon>Trichonephila inaurata</taxon>
    </lineage>
</organism>
<accession>A0A8X7CJT1</accession>
<name>A0A8X7CJT1_9ARAC</name>
<dbReference type="AlphaFoldDB" id="A0A8X7CJT1"/>
<feature type="compositionally biased region" description="Polar residues" evidence="1">
    <location>
        <begin position="159"/>
        <end position="174"/>
    </location>
</feature>
<feature type="compositionally biased region" description="Basic and acidic residues" evidence="1">
    <location>
        <begin position="118"/>
        <end position="130"/>
    </location>
</feature>
<dbReference type="Proteomes" id="UP000886998">
    <property type="component" value="Unassembled WGS sequence"/>
</dbReference>
<comment type="caution">
    <text evidence="2">The sequence shown here is derived from an EMBL/GenBank/DDBJ whole genome shotgun (WGS) entry which is preliminary data.</text>
</comment>
<evidence type="ECO:0000313" key="2">
    <source>
        <dbReference type="EMBL" id="GFY71253.1"/>
    </source>
</evidence>
<keyword evidence="3" id="KW-1185">Reference proteome</keyword>
<protein>
    <submittedName>
        <fullName evidence="2">Uncharacterized protein</fullName>
    </submittedName>
</protein>
<feature type="region of interest" description="Disordered" evidence="1">
    <location>
        <begin position="1"/>
        <end position="59"/>
    </location>
</feature>
<sequence length="234" mass="26691">MIRVGNLDSSCSGYQASSFEGVRSRSDWSQNSKNNGSGGPERKRGKVPVKKGDKRSLTASANCSYYYRKKFRRAEAATSELDIGRYNLRSRTKETSESRSSRRQTQDQGGPVRSRGRRYQEYRPYNKDQGCKQQSTSQSRQEHRRGRSSSQNSSRKGAKQQQRQEMVGKSTSRRTASLEVLLDAKICEKRPALKEKNTSFTRTAKQCTRVRWENCEILGYDLLGHPPYSPDLAQ</sequence>
<feature type="compositionally biased region" description="Polar residues" evidence="1">
    <location>
        <begin position="7"/>
        <end position="18"/>
    </location>
</feature>